<evidence type="ECO:0000259" key="1">
    <source>
        <dbReference type="Pfam" id="PF01261"/>
    </source>
</evidence>
<keyword evidence="3" id="KW-1185">Reference proteome</keyword>
<proteinExistence type="predicted"/>
<gene>
    <name evidence="2" type="ORF">CLOHYLEM_06288</name>
</gene>
<protein>
    <submittedName>
        <fullName evidence="2">AP endonuclease, family 2</fullName>
    </submittedName>
</protein>
<dbReference type="EMBL" id="ABYI02000023">
    <property type="protein sequence ID" value="EEG73606.1"/>
    <property type="molecule type" value="Genomic_DNA"/>
</dbReference>
<dbReference type="InterPro" id="IPR036237">
    <property type="entry name" value="Xyl_isomerase-like_sf"/>
</dbReference>
<reference evidence="2" key="1">
    <citation type="submission" date="2009-02" db="EMBL/GenBank/DDBJ databases">
        <authorList>
            <person name="Fulton L."/>
            <person name="Clifton S."/>
            <person name="Fulton B."/>
            <person name="Xu J."/>
            <person name="Minx P."/>
            <person name="Pepin K.H."/>
            <person name="Johnson M."/>
            <person name="Bhonagiri V."/>
            <person name="Nash W.E."/>
            <person name="Mardis E.R."/>
            <person name="Wilson R.K."/>
        </authorList>
    </citation>
    <scope>NUCLEOTIDE SEQUENCE [LARGE SCALE GENOMIC DNA]</scope>
    <source>
        <strain evidence="2">DSM 15053</strain>
    </source>
</reference>
<feature type="domain" description="Xylose isomerase-like TIM barrel" evidence="1">
    <location>
        <begin position="21"/>
        <end position="272"/>
    </location>
</feature>
<dbReference type="HOGENOM" id="CLU_087863_0_0_9"/>
<dbReference type="SUPFAM" id="SSF51658">
    <property type="entry name" value="Xylose isomerase-like"/>
    <property type="match status" value="1"/>
</dbReference>
<reference evidence="2" key="2">
    <citation type="submission" date="2013-06" db="EMBL/GenBank/DDBJ databases">
        <title>Draft genome sequence of Clostridium hylemonae (DSM 15053).</title>
        <authorList>
            <person name="Sudarsanam P."/>
            <person name="Ley R."/>
            <person name="Guruge J."/>
            <person name="Turnbaugh P.J."/>
            <person name="Mahowald M."/>
            <person name="Liep D."/>
            <person name="Gordon J."/>
        </authorList>
    </citation>
    <scope>NUCLEOTIDE SEQUENCE</scope>
    <source>
        <strain evidence="2">DSM 15053</strain>
    </source>
</reference>
<dbReference type="InterPro" id="IPR050312">
    <property type="entry name" value="IolE/XylAMocC-like"/>
</dbReference>
<dbReference type="AlphaFoldDB" id="C0C2I2"/>
<dbReference type="OrthoDB" id="1780656at2"/>
<dbReference type="eggNOG" id="COG1082">
    <property type="taxonomic scope" value="Bacteria"/>
</dbReference>
<sequence length="276" mass="31605">MLKVKFGALDFALPGQMVGNIRLAHEIGLDGLELGFLRYQERGFMLGQKWFRDYYLEEGEKYNIAFPSMAVCEFDYYGLKHKVTTEKGRRVREIIDLAIDTAAYMKMEMVMMPSFNDGYIETEEDMEVTAEALIYACKEAAKHNITIATENLLTLDKNLKLFQKVGQPNFSCLYDSQNYRVWKNWSQPGMLKQLAENNILYPEIHVKDGVGQSGSSAYLGEGDTDFRGTMEVLHDIDYTGWIHLENFYDRLPLCATGDTYIDVAKKDLAILKEACK</sequence>
<dbReference type="STRING" id="553973.CLOHYLEM_06288"/>
<dbReference type="PANTHER" id="PTHR12110">
    <property type="entry name" value="HYDROXYPYRUVATE ISOMERASE"/>
    <property type="match status" value="1"/>
</dbReference>
<evidence type="ECO:0000313" key="3">
    <source>
        <dbReference type="Proteomes" id="UP000004893"/>
    </source>
</evidence>
<evidence type="ECO:0000313" key="2">
    <source>
        <dbReference type="EMBL" id="EEG73606.1"/>
    </source>
</evidence>
<dbReference type="GO" id="GO:0004519">
    <property type="term" value="F:endonuclease activity"/>
    <property type="evidence" value="ECO:0007669"/>
    <property type="project" value="UniProtKB-KW"/>
</dbReference>
<keyword evidence="2" id="KW-0378">Hydrolase</keyword>
<keyword evidence="2" id="KW-0255">Endonuclease</keyword>
<keyword evidence="2" id="KW-0540">Nuclease</keyword>
<dbReference type="Pfam" id="PF01261">
    <property type="entry name" value="AP_endonuc_2"/>
    <property type="match status" value="1"/>
</dbReference>
<name>C0C2I2_9FIRM</name>
<accession>C0C2I2</accession>
<comment type="caution">
    <text evidence="2">The sequence shown here is derived from an EMBL/GenBank/DDBJ whole genome shotgun (WGS) entry which is preliminary data.</text>
</comment>
<organism evidence="2 3">
    <name type="scientific">[Clostridium] hylemonae DSM 15053</name>
    <dbReference type="NCBI Taxonomy" id="553973"/>
    <lineage>
        <taxon>Bacteria</taxon>
        <taxon>Bacillati</taxon>
        <taxon>Bacillota</taxon>
        <taxon>Clostridia</taxon>
        <taxon>Lachnospirales</taxon>
        <taxon>Lachnospiraceae</taxon>
    </lineage>
</organism>
<dbReference type="InterPro" id="IPR013022">
    <property type="entry name" value="Xyl_isomerase-like_TIM-brl"/>
</dbReference>
<dbReference type="Gene3D" id="3.20.20.150">
    <property type="entry name" value="Divalent-metal-dependent TIM barrel enzymes"/>
    <property type="match status" value="1"/>
</dbReference>
<dbReference type="Proteomes" id="UP000004893">
    <property type="component" value="Unassembled WGS sequence"/>
</dbReference>
<dbReference type="RefSeq" id="WP_006443643.1">
    <property type="nucleotide sequence ID" value="NZ_CP036524.1"/>
</dbReference>